<dbReference type="AlphaFoldDB" id="A0A7K8X7I4"/>
<protein>
    <submittedName>
        <fullName evidence="1">DYH17 protein</fullName>
    </submittedName>
</protein>
<proteinExistence type="predicted"/>
<dbReference type="Gene3D" id="3.40.50.300">
    <property type="entry name" value="P-loop containing nucleotide triphosphate hydrolases"/>
    <property type="match status" value="1"/>
</dbReference>
<comment type="caution">
    <text evidence="1">The sequence shown here is derived from an EMBL/GenBank/DDBJ whole genome shotgun (WGS) entry which is preliminary data.</text>
</comment>
<sequence length="52" mass="5565">LTPSLAPLQADLARQYLKAGLKNTGTVVLLSDSQLPEEQLLVLLNDFLASGE</sequence>
<dbReference type="EMBL" id="VWZE01004308">
    <property type="protein sequence ID" value="NXF86846.1"/>
    <property type="molecule type" value="Genomic_DNA"/>
</dbReference>
<dbReference type="OrthoDB" id="10251809at2759"/>
<dbReference type="InterPro" id="IPR027417">
    <property type="entry name" value="P-loop_NTPase"/>
</dbReference>
<feature type="non-terminal residue" evidence="1">
    <location>
        <position position="52"/>
    </location>
</feature>
<keyword evidence="2" id="KW-1185">Reference proteome</keyword>
<reference evidence="1 2" key="1">
    <citation type="submission" date="2019-09" db="EMBL/GenBank/DDBJ databases">
        <title>Bird 10,000 Genomes (B10K) Project - Family phase.</title>
        <authorList>
            <person name="Zhang G."/>
        </authorList>
    </citation>
    <scope>NUCLEOTIDE SEQUENCE [LARGE SCALE GENOMIC DNA]</scope>
    <source>
        <strain evidence="1">B10K-DU-001-04</strain>
        <tissue evidence="1">Muscle</tissue>
    </source>
</reference>
<gene>
    <name evidence="1" type="primary">Dnah17</name>
    <name evidence="1" type="ORF">EUBBOU_R15197</name>
</gene>
<evidence type="ECO:0000313" key="1">
    <source>
        <dbReference type="EMBL" id="NXF86846.1"/>
    </source>
</evidence>
<evidence type="ECO:0000313" key="2">
    <source>
        <dbReference type="Proteomes" id="UP000583613"/>
    </source>
</evidence>
<organism evidence="1 2">
    <name type="scientific">Eubucco bourcierii</name>
    <name type="common">red-headed barbet</name>
    <dbReference type="NCBI Taxonomy" id="91767"/>
    <lineage>
        <taxon>Eukaryota</taxon>
        <taxon>Metazoa</taxon>
        <taxon>Chordata</taxon>
        <taxon>Craniata</taxon>
        <taxon>Vertebrata</taxon>
        <taxon>Euteleostomi</taxon>
        <taxon>Archelosauria</taxon>
        <taxon>Archosauria</taxon>
        <taxon>Dinosauria</taxon>
        <taxon>Saurischia</taxon>
        <taxon>Theropoda</taxon>
        <taxon>Coelurosauria</taxon>
        <taxon>Aves</taxon>
        <taxon>Neognathae</taxon>
        <taxon>Neoaves</taxon>
        <taxon>Telluraves</taxon>
        <taxon>Coraciimorphae</taxon>
        <taxon>Piciformes</taxon>
        <taxon>Ramphastidae</taxon>
        <taxon>Eubucco</taxon>
    </lineage>
</organism>
<feature type="non-terminal residue" evidence="1">
    <location>
        <position position="1"/>
    </location>
</feature>
<accession>A0A7K8X7I4</accession>
<name>A0A7K8X7I4_9PICI</name>
<dbReference type="Proteomes" id="UP000583613">
    <property type="component" value="Unassembled WGS sequence"/>
</dbReference>